<dbReference type="STRING" id="1745343.A0A2J6PLK1"/>
<organism evidence="2 3">
    <name type="scientific">Hyaloscypha hepaticicola</name>
    <dbReference type="NCBI Taxonomy" id="2082293"/>
    <lineage>
        <taxon>Eukaryota</taxon>
        <taxon>Fungi</taxon>
        <taxon>Dikarya</taxon>
        <taxon>Ascomycota</taxon>
        <taxon>Pezizomycotina</taxon>
        <taxon>Leotiomycetes</taxon>
        <taxon>Helotiales</taxon>
        <taxon>Hyaloscyphaceae</taxon>
        <taxon>Hyaloscypha</taxon>
    </lineage>
</organism>
<evidence type="ECO:0000259" key="1">
    <source>
        <dbReference type="Pfam" id="PF06985"/>
    </source>
</evidence>
<dbReference type="InterPro" id="IPR010730">
    <property type="entry name" value="HET"/>
</dbReference>
<dbReference type="InterPro" id="IPR052895">
    <property type="entry name" value="HetReg/Transcr_Mod"/>
</dbReference>
<reference evidence="2 3" key="1">
    <citation type="submission" date="2016-05" db="EMBL/GenBank/DDBJ databases">
        <title>A degradative enzymes factory behind the ericoid mycorrhizal symbiosis.</title>
        <authorList>
            <consortium name="DOE Joint Genome Institute"/>
            <person name="Martino E."/>
            <person name="Morin E."/>
            <person name="Grelet G."/>
            <person name="Kuo A."/>
            <person name="Kohler A."/>
            <person name="Daghino S."/>
            <person name="Barry K."/>
            <person name="Choi C."/>
            <person name="Cichocki N."/>
            <person name="Clum A."/>
            <person name="Copeland A."/>
            <person name="Hainaut M."/>
            <person name="Haridas S."/>
            <person name="Labutti K."/>
            <person name="Lindquist E."/>
            <person name="Lipzen A."/>
            <person name="Khouja H.-R."/>
            <person name="Murat C."/>
            <person name="Ohm R."/>
            <person name="Olson A."/>
            <person name="Spatafora J."/>
            <person name="Veneault-Fourrey C."/>
            <person name="Henrissat B."/>
            <person name="Grigoriev I."/>
            <person name="Martin F."/>
            <person name="Perotto S."/>
        </authorList>
    </citation>
    <scope>NUCLEOTIDE SEQUENCE [LARGE SCALE GENOMIC DNA]</scope>
    <source>
        <strain evidence="2 3">UAMH 7357</strain>
    </source>
</reference>
<gene>
    <name evidence="2" type="ORF">NA56DRAFT_582961</name>
</gene>
<accession>A0A2J6PLK1</accession>
<protein>
    <submittedName>
        <fullName evidence="2">HET-domain-containing protein</fullName>
    </submittedName>
</protein>
<evidence type="ECO:0000313" key="3">
    <source>
        <dbReference type="Proteomes" id="UP000235672"/>
    </source>
</evidence>
<dbReference type="Proteomes" id="UP000235672">
    <property type="component" value="Unassembled WGS sequence"/>
</dbReference>
<dbReference type="PANTHER" id="PTHR24148">
    <property type="entry name" value="ANKYRIN REPEAT DOMAIN-CONTAINING PROTEIN 39 HOMOLOG-RELATED"/>
    <property type="match status" value="1"/>
</dbReference>
<keyword evidence="3" id="KW-1185">Reference proteome</keyword>
<dbReference type="OrthoDB" id="2157530at2759"/>
<proteinExistence type="predicted"/>
<dbReference type="EMBL" id="KZ613518">
    <property type="protein sequence ID" value="PMD14911.1"/>
    <property type="molecule type" value="Genomic_DNA"/>
</dbReference>
<dbReference type="PANTHER" id="PTHR24148:SF64">
    <property type="entry name" value="HETEROKARYON INCOMPATIBILITY DOMAIN-CONTAINING PROTEIN"/>
    <property type="match status" value="1"/>
</dbReference>
<feature type="non-terminal residue" evidence="2">
    <location>
        <position position="151"/>
    </location>
</feature>
<dbReference type="AlphaFoldDB" id="A0A2J6PLK1"/>
<name>A0A2J6PLK1_9HELO</name>
<evidence type="ECO:0000313" key="2">
    <source>
        <dbReference type="EMBL" id="PMD14911.1"/>
    </source>
</evidence>
<feature type="domain" description="Heterokaryon incompatibility" evidence="1">
    <location>
        <begin position="59"/>
        <end position="148"/>
    </location>
</feature>
<sequence>MSASVEDTSKGDLYDNKTLEDRQIRLLTILPKEIGESNDSPIRCKLKIIHLDEQKLVRYTALSYTWGNHKEKVTIKVDGKDFQATKSLKLALEHFRNTQDPLPDLWVDAICINQDHPDEKEAQVGFMQDIFSKAEETWAWLGREADESSKA</sequence>
<dbReference type="Pfam" id="PF06985">
    <property type="entry name" value="HET"/>
    <property type="match status" value="1"/>
</dbReference>